<dbReference type="AlphaFoldDB" id="A0AAI9TCB6"/>
<accession>A0AAI9TCB6</accession>
<sequence length="126" mass="14368">MFPSIPIEEFLSPAERISPLAAQGEILTKLYSAPLVRLAFDSPNPVVGRLNGLMTYLSLLDPPISYYIQINRLTEVSCRLRSPPLPRIDYQLIAMLQHPLAMTRRQQRPPQVQLDLQPAYHLQNPH</sequence>
<evidence type="ECO:0000313" key="3">
    <source>
        <dbReference type="Proteomes" id="UP001227192"/>
    </source>
</evidence>
<protein>
    <submittedName>
        <fullName evidence="2">Uncharacterized protein</fullName>
    </submittedName>
</protein>
<reference evidence="2" key="1">
    <citation type="submission" date="2015-06" db="EMBL/GenBank/DDBJ databases">
        <authorList>
            <person name="Nguyen H."/>
        </authorList>
    </citation>
    <scope>NUCLEOTIDE SEQUENCE</scope>
    <source>
        <strain evidence="2">DAOM 180753</strain>
    </source>
</reference>
<dbReference type="Proteomes" id="UP001227192">
    <property type="component" value="Unassembled WGS sequence"/>
</dbReference>
<feature type="region of interest" description="Disordered" evidence="1">
    <location>
        <begin position="104"/>
        <end position="126"/>
    </location>
</feature>
<gene>
    <name evidence="2" type="ORF">VN97_g9255</name>
</gene>
<keyword evidence="3" id="KW-1185">Reference proteome</keyword>
<organism evidence="2 3">
    <name type="scientific">Penicillium thymicola</name>
    <dbReference type="NCBI Taxonomy" id="293382"/>
    <lineage>
        <taxon>Eukaryota</taxon>
        <taxon>Fungi</taxon>
        <taxon>Dikarya</taxon>
        <taxon>Ascomycota</taxon>
        <taxon>Pezizomycotina</taxon>
        <taxon>Eurotiomycetes</taxon>
        <taxon>Eurotiomycetidae</taxon>
        <taxon>Eurotiales</taxon>
        <taxon>Aspergillaceae</taxon>
        <taxon>Penicillium</taxon>
    </lineage>
</organism>
<comment type="caution">
    <text evidence="2">The sequence shown here is derived from an EMBL/GenBank/DDBJ whole genome shotgun (WGS) entry which is preliminary data.</text>
</comment>
<proteinExistence type="predicted"/>
<dbReference type="EMBL" id="LACB01000366">
    <property type="protein sequence ID" value="KAJ9484130.1"/>
    <property type="molecule type" value="Genomic_DNA"/>
</dbReference>
<reference evidence="2" key="2">
    <citation type="journal article" date="2016" name="Fungal Biol.">
        <title>Ochratoxin A production by Penicillium thymicola.</title>
        <authorList>
            <person name="Nguyen H.D.T."/>
            <person name="McMullin D.R."/>
            <person name="Ponomareva E."/>
            <person name="Riley R."/>
            <person name="Pomraning K.R."/>
            <person name="Baker S.E."/>
            <person name="Seifert K.A."/>
        </authorList>
    </citation>
    <scope>NUCLEOTIDE SEQUENCE</scope>
    <source>
        <strain evidence="2">DAOM 180753</strain>
    </source>
</reference>
<name>A0AAI9TCB6_PENTH</name>
<evidence type="ECO:0000313" key="2">
    <source>
        <dbReference type="EMBL" id="KAJ9484130.1"/>
    </source>
</evidence>
<evidence type="ECO:0000256" key="1">
    <source>
        <dbReference type="SAM" id="MobiDB-lite"/>
    </source>
</evidence>